<dbReference type="SMART" id="SM00450">
    <property type="entry name" value="RHOD"/>
    <property type="match status" value="1"/>
</dbReference>
<feature type="domain" description="Rhodanese" evidence="1">
    <location>
        <begin position="25"/>
        <end position="113"/>
    </location>
</feature>
<proteinExistence type="predicted"/>
<dbReference type="EMBL" id="JACCEM010000003">
    <property type="protein sequence ID" value="NYT48828.1"/>
    <property type="molecule type" value="Genomic_DNA"/>
</dbReference>
<reference evidence="2 3" key="1">
    <citation type="submission" date="2020-07" db="EMBL/GenBank/DDBJ databases">
        <title>Taxonomic revisions and descriptions of new bacterial species based on genomic comparisons in the high-G+C-content subgroup of the family Alcaligenaceae.</title>
        <authorList>
            <person name="Szabo A."/>
            <person name="Felfoldi T."/>
        </authorList>
    </citation>
    <scope>NUCLEOTIDE SEQUENCE [LARGE SCALE GENOMIC DNA]</scope>
    <source>
        <strain evidence="2 3">LMG 24012</strain>
    </source>
</reference>
<sequence length="115" mass="12084">MLALPSLLKGGSKAVGVHEAVKLANDQQGVFIDVRSAEAFKLGSIPQARNMPTADIPAKHATLPKDKPLIIVCDQGRESVRAAATLRKEGHAGAVSLEGGLRAWLQAGLPLTKKN</sequence>
<dbReference type="AlphaFoldDB" id="A0A853FVK5"/>
<dbReference type="SUPFAM" id="SSF52821">
    <property type="entry name" value="Rhodanese/Cell cycle control phosphatase"/>
    <property type="match status" value="1"/>
</dbReference>
<dbReference type="PROSITE" id="PS50206">
    <property type="entry name" value="RHODANESE_3"/>
    <property type="match status" value="1"/>
</dbReference>
<organism evidence="2 3">
    <name type="scientific">Parapusillimonas granuli</name>
    <dbReference type="NCBI Taxonomy" id="380911"/>
    <lineage>
        <taxon>Bacteria</taxon>
        <taxon>Pseudomonadati</taxon>
        <taxon>Pseudomonadota</taxon>
        <taxon>Betaproteobacteria</taxon>
        <taxon>Burkholderiales</taxon>
        <taxon>Alcaligenaceae</taxon>
        <taxon>Parapusillimonas</taxon>
    </lineage>
</organism>
<evidence type="ECO:0000259" key="1">
    <source>
        <dbReference type="PROSITE" id="PS50206"/>
    </source>
</evidence>
<dbReference type="Gene3D" id="3.40.250.10">
    <property type="entry name" value="Rhodanese-like domain"/>
    <property type="match status" value="1"/>
</dbReference>
<dbReference type="PANTHER" id="PTHR43031:SF1">
    <property type="entry name" value="PYRIDINE NUCLEOTIDE-DISULPHIDE OXIDOREDUCTASE"/>
    <property type="match status" value="1"/>
</dbReference>
<dbReference type="CDD" id="cd00158">
    <property type="entry name" value="RHOD"/>
    <property type="match status" value="1"/>
</dbReference>
<comment type="caution">
    <text evidence="2">The sequence shown here is derived from an EMBL/GenBank/DDBJ whole genome shotgun (WGS) entry which is preliminary data.</text>
</comment>
<evidence type="ECO:0000313" key="3">
    <source>
        <dbReference type="Proteomes" id="UP000559809"/>
    </source>
</evidence>
<dbReference type="InterPro" id="IPR001763">
    <property type="entry name" value="Rhodanese-like_dom"/>
</dbReference>
<evidence type="ECO:0000313" key="2">
    <source>
        <dbReference type="EMBL" id="NYT48828.1"/>
    </source>
</evidence>
<dbReference type="Pfam" id="PF00581">
    <property type="entry name" value="Rhodanese"/>
    <property type="match status" value="1"/>
</dbReference>
<dbReference type="Proteomes" id="UP000559809">
    <property type="component" value="Unassembled WGS sequence"/>
</dbReference>
<dbReference type="InterPro" id="IPR036873">
    <property type="entry name" value="Rhodanese-like_dom_sf"/>
</dbReference>
<accession>A0A853FVK5</accession>
<protein>
    <submittedName>
        <fullName evidence="2">Rhodanese-like domain-containing protein</fullName>
    </submittedName>
</protein>
<name>A0A853FVK5_9BURK</name>
<dbReference type="InterPro" id="IPR050229">
    <property type="entry name" value="GlpE_sulfurtransferase"/>
</dbReference>
<dbReference type="PANTHER" id="PTHR43031">
    <property type="entry name" value="FAD-DEPENDENT OXIDOREDUCTASE"/>
    <property type="match status" value="1"/>
</dbReference>
<keyword evidence="3" id="KW-1185">Reference proteome</keyword>
<gene>
    <name evidence="2" type="ORF">H0A72_05845</name>
</gene>